<proteinExistence type="predicted"/>
<name>A0ACC0ZE53_9ROSI</name>
<keyword evidence="2" id="KW-1185">Reference proteome</keyword>
<comment type="caution">
    <text evidence="1">The sequence shown here is derived from an EMBL/GenBank/DDBJ whole genome shotgun (WGS) entry which is preliminary data.</text>
</comment>
<evidence type="ECO:0000313" key="2">
    <source>
        <dbReference type="Proteomes" id="UP001163603"/>
    </source>
</evidence>
<sequence>MTEEYETYYCFLDNRNKLEYLDKRLEDLKAKLLNWHDKMNVQEKNSGDIIVRQLDDDNRGRNTIVFDPFVTRSRGHPWSN</sequence>
<protein>
    <submittedName>
        <fullName evidence="1">Uncharacterized protein</fullName>
    </submittedName>
</protein>
<dbReference type="EMBL" id="CM047737">
    <property type="protein sequence ID" value="KAJ0048534.1"/>
    <property type="molecule type" value="Genomic_DNA"/>
</dbReference>
<dbReference type="Proteomes" id="UP001163603">
    <property type="component" value="Chromosome 2"/>
</dbReference>
<evidence type="ECO:0000313" key="1">
    <source>
        <dbReference type="EMBL" id="KAJ0048534.1"/>
    </source>
</evidence>
<organism evidence="1 2">
    <name type="scientific">Pistacia integerrima</name>
    <dbReference type="NCBI Taxonomy" id="434235"/>
    <lineage>
        <taxon>Eukaryota</taxon>
        <taxon>Viridiplantae</taxon>
        <taxon>Streptophyta</taxon>
        <taxon>Embryophyta</taxon>
        <taxon>Tracheophyta</taxon>
        <taxon>Spermatophyta</taxon>
        <taxon>Magnoliopsida</taxon>
        <taxon>eudicotyledons</taxon>
        <taxon>Gunneridae</taxon>
        <taxon>Pentapetalae</taxon>
        <taxon>rosids</taxon>
        <taxon>malvids</taxon>
        <taxon>Sapindales</taxon>
        <taxon>Anacardiaceae</taxon>
        <taxon>Pistacia</taxon>
    </lineage>
</organism>
<gene>
    <name evidence="1" type="ORF">Pint_15815</name>
</gene>
<reference evidence="2" key="1">
    <citation type="journal article" date="2023" name="G3 (Bethesda)">
        <title>Genome assembly and association tests identify interacting loci associated with vigor, precocity, and sex in interspecific pistachio rootstocks.</title>
        <authorList>
            <person name="Palmer W."/>
            <person name="Jacygrad E."/>
            <person name="Sagayaradj S."/>
            <person name="Cavanaugh K."/>
            <person name="Han R."/>
            <person name="Bertier L."/>
            <person name="Beede B."/>
            <person name="Kafkas S."/>
            <person name="Golino D."/>
            <person name="Preece J."/>
            <person name="Michelmore R."/>
        </authorList>
    </citation>
    <scope>NUCLEOTIDE SEQUENCE [LARGE SCALE GENOMIC DNA]</scope>
</reference>
<accession>A0ACC0ZE53</accession>